<accession>A0AC54ZDB1</accession>
<name>A0AC54ZDB1_ORYAF</name>
<gene>
    <name evidence="2" type="primary">OSMR</name>
</gene>
<dbReference type="RefSeq" id="XP_042638333.1">
    <property type="nucleotide sequence ID" value="XM_042782399.1"/>
</dbReference>
<keyword evidence="1" id="KW-1185">Reference proteome</keyword>
<reference evidence="2" key="1">
    <citation type="submission" date="2025-08" db="UniProtKB">
        <authorList>
            <consortium name="RefSeq"/>
        </authorList>
    </citation>
    <scope>IDENTIFICATION</scope>
</reference>
<proteinExistence type="predicted"/>
<evidence type="ECO:0000313" key="1">
    <source>
        <dbReference type="Proteomes" id="UP000694850"/>
    </source>
</evidence>
<protein>
    <submittedName>
        <fullName evidence="2">Oncostatin-M-specific receptor subunit beta</fullName>
    </submittedName>
</protein>
<organism evidence="1 2">
    <name type="scientific">Orycteropus afer afer</name>
    <dbReference type="NCBI Taxonomy" id="1230840"/>
    <lineage>
        <taxon>Eukaryota</taxon>
        <taxon>Metazoa</taxon>
        <taxon>Chordata</taxon>
        <taxon>Craniata</taxon>
        <taxon>Vertebrata</taxon>
        <taxon>Euteleostomi</taxon>
        <taxon>Mammalia</taxon>
        <taxon>Eutheria</taxon>
        <taxon>Afrotheria</taxon>
        <taxon>Tubulidentata</taxon>
        <taxon>Orycteropodidae</taxon>
        <taxon>Orycteropus</taxon>
    </lineage>
</organism>
<dbReference type="Proteomes" id="UP000694850">
    <property type="component" value="Unplaced"/>
</dbReference>
<keyword evidence="2" id="KW-0675">Receptor</keyword>
<evidence type="ECO:0000313" key="2">
    <source>
        <dbReference type="RefSeq" id="XP_042638333.1"/>
    </source>
</evidence>
<sequence>MALFVVLQTTFLLVLLPSRTFQKEVLSEPVPLTPESLKVSINSPRQRLNLQWSVHNFLNHPEQQMIFQIEISRINTSNIIWVGNYSAIVKWNQVLHWSWESELPLECATHFVRIRSMMDDSTFPKPKSWSKWTSWEEVDVHDTLGHDTLFVFPKDKLVEEGANVTFCYVFKSNENNVSCHLEGEQVHGEQLTSNVSAFKLNNVPFIRRTGTNIYCKVNGGEPAAGIVLYVSKILEEPKDFSCETRDLKTLNCTWDSGDDTGLQIQSSQSYTLFESFSQKKKVCKHKNWCTWQVTQDSQGMYNFTLMAENYLRKRSVTLVFQLTHQVHPMRPHYFSVENINSTNATVTWKVHPIGNNSTFLCQVELHHEGQVIQQKNVSIKVHGECLLSEMEPDTHYFARVRCAYGSHFWKWSEWIGQKFTTLEAAPSVAPDVWRKVKSVPGGYNVTLFWKPLPKFHANGKILFYNIAVENLDELSKFNLSIPAPLNDTELTLNHYSYQVRITANNRVGTSPASVIVISGDSGDKEIKEERVEGREDGFSLSWKPQSGDAVGYVVEWCDHPQDPLCGLQWKKLGPNTTSTVVSSDSFRPGVRYSFRIYELSSNLTASLLGKKTGYSQELAPSSNPKVATDSLTSRSFTLNWQGYSTESQPGFIKGYYVYLKSRMEQCTPGFKRDNLSDVSEACKYKIDNPEQKIFVVENLQPESFYEVFVTPYTSAGEGPKGTFIKVTTPDEYAHVLTRITLPVLLSILFIMIICYLKIQWVKEKCFPDIPDPYKSSVLSLINSKENTHLTIMNLKDCIPDAIEVVNKPEGSKPQSSGTEKSLTETEFTKPATYFYLLPTEKNPSRPGPCMCFENFTYNEAASDLSFCGHIPVPPNAPPSQLGLWNTPENLLKAQEKDFMNFLGENPAGETSLNYVSQLASPTPGDKDSLPTDPPVPAPCSEYKMQMAVPLGGTSSPLSEDSSLSSTAFLDQGQHYC</sequence>